<gene>
    <name evidence="3" type="ORF">DPMN_040882</name>
</gene>
<protein>
    <submittedName>
        <fullName evidence="3">Uncharacterized protein</fullName>
    </submittedName>
</protein>
<evidence type="ECO:0000313" key="4">
    <source>
        <dbReference type="Proteomes" id="UP000828390"/>
    </source>
</evidence>
<feature type="signal peptide" evidence="2">
    <location>
        <begin position="1"/>
        <end position="20"/>
    </location>
</feature>
<organism evidence="3 4">
    <name type="scientific">Dreissena polymorpha</name>
    <name type="common">Zebra mussel</name>
    <name type="synonym">Mytilus polymorpha</name>
    <dbReference type="NCBI Taxonomy" id="45954"/>
    <lineage>
        <taxon>Eukaryota</taxon>
        <taxon>Metazoa</taxon>
        <taxon>Spiralia</taxon>
        <taxon>Lophotrochozoa</taxon>
        <taxon>Mollusca</taxon>
        <taxon>Bivalvia</taxon>
        <taxon>Autobranchia</taxon>
        <taxon>Heteroconchia</taxon>
        <taxon>Euheterodonta</taxon>
        <taxon>Imparidentia</taxon>
        <taxon>Neoheterodontei</taxon>
        <taxon>Myida</taxon>
        <taxon>Dreissenoidea</taxon>
        <taxon>Dreissenidae</taxon>
        <taxon>Dreissena</taxon>
    </lineage>
</organism>
<feature type="compositionally biased region" description="Acidic residues" evidence="1">
    <location>
        <begin position="133"/>
        <end position="146"/>
    </location>
</feature>
<accession>A0A9D4CXR1</accession>
<proteinExistence type="predicted"/>
<keyword evidence="2" id="KW-0732">Signal</keyword>
<reference evidence="3" key="1">
    <citation type="journal article" date="2019" name="bioRxiv">
        <title>The Genome of the Zebra Mussel, Dreissena polymorpha: A Resource for Invasive Species Research.</title>
        <authorList>
            <person name="McCartney M.A."/>
            <person name="Auch B."/>
            <person name="Kono T."/>
            <person name="Mallez S."/>
            <person name="Zhang Y."/>
            <person name="Obille A."/>
            <person name="Becker A."/>
            <person name="Abrahante J.E."/>
            <person name="Garbe J."/>
            <person name="Badalamenti J.P."/>
            <person name="Herman A."/>
            <person name="Mangelson H."/>
            <person name="Liachko I."/>
            <person name="Sullivan S."/>
            <person name="Sone E.D."/>
            <person name="Koren S."/>
            <person name="Silverstein K.A.T."/>
            <person name="Beckman K.B."/>
            <person name="Gohl D.M."/>
        </authorList>
    </citation>
    <scope>NUCLEOTIDE SEQUENCE</scope>
    <source>
        <strain evidence="3">Duluth1</strain>
        <tissue evidence="3">Whole animal</tissue>
    </source>
</reference>
<evidence type="ECO:0000256" key="1">
    <source>
        <dbReference type="SAM" id="MobiDB-lite"/>
    </source>
</evidence>
<dbReference type="Proteomes" id="UP000828390">
    <property type="component" value="Unassembled WGS sequence"/>
</dbReference>
<feature type="chain" id="PRO_5039435361" evidence="2">
    <location>
        <begin position="21"/>
        <end position="176"/>
    </location>
</feature>
<feature type="compositionally biased region" description="Acidic residues" evidence="1">
    <location>
        <begin position="112"/>
        <end position="125"/>
    </location>
</feature>
<sequence length="176" mass="20206">MRRRIMQRLIWIYAVLFAKAFFPDARHKWCEPGLPVRDRVMSLMHLSLTHLRGEIGISRTMLHLVNSHEVMTCEPLLSGMQQAAKPSTGTDSQFVLDDSAHIDNGHDNGQANDDDDDKDNVDDNDNYYYYNNDDGDDDDANDDQSDDHDANHNYNDDDNVDDDDEITIKVDMMTCH</sequence>
<comment type="caution">
    <text evidence="3">The sequence shown here is derived from an EMBL/GenBank/DDBJ whole genome shotgun (WGS) entry which is preliminary data.</text>
</comment>
<feature type="region of interest" description="Disordered" evidence="1">
    <location>
        <begin position="81"/>
        <end position="163"/>
    </location>
</feature>
<evidence type="ECO:0000256" key="2">
    <source>
        <dbReference type="SAM" id="SignalP"/>
    </source>
</evidence>
<dbReference type="EMBL" id="JAIWYP010000011">
    <property type="protein sequence ID" value="KAH3734442.1"/>
    <property type="molecule type" value="Genomic_DNA"/>
</dbReference>
<dbReference type="AlphaFoldDB" id="A0A9D4CXR1"/>
<evidence type="ECO:0000313" key="3">
    <source>
        <dbReference type="EMBL" id="KAH3734442.1"/>
    </source>
</evidence>
<name>A0A9D4CXR1_DREPO</name>
<reference evidence="3" key="2">
    <citation type="submission" date="2020-11" db="EMBL/GenBank/DDBJ databases">
        <authorList>
            <person name="McCartney M.A."/>
            <person name="Auch B."/>
            <person name="Kono T."/>
            <person name="Mallez S."/>
            <person name="Becker A."/>
            <person name="Gohl D.M."/>
            <person name="Silverstein K.A.T."/>
            <person name="Koren S."/>
            <person name="Bechman K.B."/>
            <person name="Herman A."/>
            <person name="Abrahante J.E."/>
            <person name="Garbe J."/>
        </authorList>
    </citation>
    <scope>NUCLEOTIDE SEQUENCE</scope>
    <source>
        <strain evidence="3">Duluth1</strain>
        <tissue evidence="3">Whole animal</tissue>
    </source>
</reference>
<keyword evidence="4" id="KW-1185">Reference proteome</keyword>
<feature type="compositionally biased region" description="Polar residues" evidence="1">
    <location>
        <begin position="81"/>
        <end position="93"/>
    </location>
</feature>